<dbReference type="InterPro" id="IPR002933">
    <property type="entry name" value="Peptidase_M20"/>
</dbReference>
<dbReference type="AlphaFoldDB" id="A0AAW1RSM4"/>
<sequence>MTKTRRHLHTIPELLYDLPETSSYVREVLDELRIPYKYPVAQHGIVATVGKEEPVFALRSDMDALPILEEVAADTQAFESTKQGHMHACGHDTHMTMLLGAARLLKAREAAGQLRGSVRLLFQPAEEGGAGGRAMVSEGALQGVAGAHAIHVWPGLPSGTIASRAGTIMAAADRFWVRVSGRGGHGAMPHLAVDPVVAAAAAVGALQPLVARETSPTTSAVVTVAEFNTGPGAPNVIPDAVELSGTVRALTAEHFERLKSRVAQVITLTAKAHGCMVALRWGNTAYGPTVNARAMVAHVQAAVQSLGSEATWTALEEPTMAAEDFSFIADVVPAAMSFLGIRNETVGSVHGLHTPRFRMDEAQLPVGAALHAAVALEFLGSGAAAAAGAARDVTGAACAAEL</sequence>
<dbReference type="Pfam" id="PF07687">
    <property type="entry name" value="M20_dimer"/>
    <property type="match status" value="1"/>
</dbReference>
<feature type="domain" description="Peptidase M20 dimerisation" evidence="4">
    <location>
        <begin position="174"/>
        <end position="267"/>
    </location>
</feature>
<feature type="binding site" evidence="3">
    <location>
        <position position="91"/>
    </location>
    <ligand>
        <name>Mn(2+)</name>
        <dbReference type="ChEBI" id="CHEBI:29035"/>
        <label>2</label>
    </ligand>
</feature>
<dbReference type="GO" id="GO:0009850">
    <property type="term" value="P:auxin metabolic process"/>
    <property type="evidence" value="ECO:0007669"/>
    <property type="project" value="TreeGrafter"/>
</dbReference>
<keyword evidence="6" id="KW-1185">Reference proteome</keyword>
<dbReference type="InterPro" id="IPR017439">
    <property type="entry name" value="Amidohydrolase"/>
</dbReference>
<evidence type="ECO:0000313" key="5">
    <source>
        <dbReference type="EMBL" id="KAK9836327.1"/>
    </source>
</evidence>
<keyword evidence="2" id="KW-0378">Hydrolase</keyword>
<dbReference type="Gene3D" id="3.40.630.10">
    <property type="entry name" value="Zn peptidases"/>
    <property type="match status" value="1"/>
</dbReference>
<dbReference type="SUPFAM" id="SSF55031">
    <property type="entry name" value="Bacterial exopeptidase dimerisation domain"/>
    <property type="match status" value="1"/>
</dbReference>
<evidence type="ECO:0000313" key="6">
    <source>
        <dbReference type="Proteomes" id="UP001445335"/>
    </source>
</evidence>
<comment type="cofactor">
    <cofactor evidence="3">
        <name>Mn(2+)</name>
        <dbReference type="ChEBI" id="CHEBI:29035"/>
    </cofactor>
    <text evidence="3">The Mn(2+) ion enhances activity.</text>
</comment>
<accession>A0AAW1RSM4</accession>
<dbReference type="EMBL" id="JALJOU010000025">
    <property type="protein sequence ID" value="KAK9836327.1"/>
    <property type="molecule type" value="Genomic_DNA"/>
</dbReference>
<dbReference type="PANTHER" id="PTHR11014:SF63">
    <property type="entry name" value="METALLOPEPTIDASE, PUTATIVE (AFU_ORTHOLOGUE AFUA_6G09600)-RELATED"/>
    <property type="match status" value="1"/>
</dbReference>
<dbReference type="GO" id="GO:0010179">
    <property type="term" value="F:IAA-Ala conjugate hydrolase activity"/>
    <property type="evidence" value="ECO:0007669"/>
    <property type="project" value="TreeGrafter"/>
</dbReference>
<organism evidence="5 6">
    <name type="scientific">Elliptochloris bilobata</name>
    <dbReference type="NCBI Taxonomy" id="381761"/>
    <lineage>
        <taxon>Eukaryota</taxon>
        <taxon>Viridiplantae</taxon>
        <taxon>Chlorophyta</taxon>
        <taxon>core chlorophytes</taxon>
        <taxon>Trebouxiophyceae</taxon>
        <taxon>Trebouxiophyceae incertae sedis</taxon>
        <taxon>Elliptochloris clade</taxon>
        <taxon>Elliptochloris</taxon>
    </lineage>
</organism>
<dbReference type="NCBIfam" id="TIGR01891">
    <property type="entry name" value="amidohydrolases"/>
    <property type="match status" value="1"/>
</dbReference>
<reference evidence="5 6" key="1">
    <citation type="journal article" date="2024" name="Nat. Commun.">
        <title>Phylogenomics reveals the evolutionary origins of lichenization in chlorophyte algae.</title>
        <authorList>
            <person name="Puginier C."/>
            <person name="Libourel C."/>
            <person name="Otte J."/>
            <person name="Skaloud P."/>
            <person name="Haon M."/>
            <person name="Grisel S."/>
            <person name="Petersen M."/>
            <person name="Berrin J.G."/>
            <person name="Delaux P.M."/>
            <person name="Dal Grande F."/>
            <person name="Keller J."/>
        </authorList>
    </citation>
    <scope>NUCLEOTIDE SEQUENCE [LARGE SCALE GENOMIC DNA]</scope>
    <source>
        <strain evidence="5 6">SAG 245.80</strain>
    </source>
</reference>
<feature type="binding site" evidence="3">
    <location>
        <position position="89"/>
    </location>
    <ligand>
        <name>Mn(2+)</name>
        <dbReference type="ChEBI" id="CHEBI:29035"/>
        <label>2</label>
    </ligand>
</feature>
<protein>
    <recommendedName>
        <fullName evidence="4">Peptidase M20 dimerisation domain-containing protein</fullName>
    </recommendedName>
</protein>
<dbReference type="SUPFAM" id="SSF53187">
    <property type="entry name" value="Zn-dependent exopeptidases"/>
    <property type="match status" value="1"/>
</dbReference>
<dbReference type="Pfam" id="PF01546">
    <property type="entry name" value="Peptidase_M20"/>
    <property type="match status" value="1"/>
</dbReference>
<evidence type="ECO:0000256" key="3">
    <source>
        <dbReference type="PIRSR" id="PIRSR005962-1"/>
    </source>
</evidence>
<evidence type="ECO:0000256" key="1">
    <source>
        <dbReference type="ARBA" id="ARBA00006153"/>
    </source>
</evidence>
<keyword evidence="3" id="KW-0479">Metal-binding</keyword>
<dbReference type="InterPro" id="IPR036264">
    <property type="entry name" value="Bact_exopeptidase_dim_dom"/>
</dbReference>
<dbReference type="InterPro" id="IPR011650">
    <property type="entry name" value="Peptidase_M20_dimer"/>
</dbReference>
<keyword evidence="3" id="KW-0464">Manganese</keyword>
<evidence type="ECO:0000256" key="2">
    <source>
        <dbReference type="ARBA" id="ARBA00022801"/>
    </source>
</evidence>
<name>A0AAW1RSM4_9CHLO</name>
<dbReference type="PIRSF" id="PIRSF005962">
    <property type="entry name" value="Pept_M20D_amidohydro"/>
    <property type="match status" value="1"/>
</dbReference>
<gene>
    <name evidence="5" type="ORF">WJX81_005563</name>
</gene>
<feature type="binding site" evidence="3">
    <location>
        <position position="353"/>
    </location>
    <ligand>
        <name>Mn(2+)</name>
        <dbReference type="ChEBI" id="CHEBI:29035"/>
        <label>2</label>
    </ligand>
</feature>
<feature type="binding site" evidence="3">
    <location>
        <position position="151"/>
    </location>
    <ligand>
        <name>Mn(2+)</name>
        <dbReference type="ChEBI" id="CHEBI:29035"/>
        <label>2</label>
    </ligand>
</feature>
<dbReference type="Proteomes" id="UP001445335">
    <property type="component" value="Unassembled WGS sequence"/>
</dbReference>
<comment type="similarity">
    <text evidence="1">Belongs to the peptidase M20 family.</text>
</comment>
<dbReference type="FunFam" id="3.30.70.360:FF:000001">
    <property type="entry name" value="N-acetyldiaminopimelate deacetylase"/>
    <property type="match status" value="1"/>
</dbReference>
<dbReference type="GO" id="GO:0046872">
    <property type="term" value="F:metal ion binding"/>
    <property type="evidence" value="ECO:0007669"/>
    <property type="project" value="UniProtKB-KW"/>
</dbReference>
<dbReference type="PANTHER" id="PTHR11014">
    <property type="entry name" value="PEPTIDASE M20 FAMILY MEMBER"/>
    <property type="match status" value="1"/>
</dbReference>
<feature type="binding site" evidence="3">
    <location>
        <position position="127"/>
    </location>
    <ligand>
        <name>Mn(2+)</name>
        <dbReference type="ChEBI" id="CHEBI:29035"/>
        <label>2</label>
    </ligand>
</feature>
<proteinExistence type="inferred from homology"/>
<comment type="caution">
    <text evidence="5">The sequence shown here is derived from an EMBL/GenBank/DDBJ whole genome shotgun (WGS) entry which is preliminary data.</text>
</comment>
<dbReference type="Gene3D" id="3.30.70.360">
    <property type="match status" value="1"/>
</dbReference>
<dbReference type="GO" id="GO:0005783">
    <property type="term" value="C:endoplasmic reticulum"/>
    <property type="evidence" value="ECO:0007669"/>
    <property type="project" value="TreeGrafter"/>
</dbReference>
<evidence type="ECO:0000259" key="4">
    <source>
        <dbReference type="Pfam" id="PF07687"/>
    </source>
</evidence>